<dbReference type="PANTHER" id="PTHR13872:SF1">
    <property type="entry name" value="DOLICHYL-DIPHOSPHOOLIGOSACCHARIDE--PROTEIN GLYCOSYLTRANSFERASE SUBUNIT STT3B"/>
    <property type="match status" value="1"/>
</dbReference>
<dbReference type="NCBIfam" id="TIGR04154">
    <property type="entry name" value="archaeo_STT3"/>
    <property type="match status" value="1"/>
</dbReference>
<evidence type="ECO:0000256" key="6">
    <source>
        <dbReference type="ARBA" id="ARBA00012602"/>
    </source>
</evidence>
<dbReference type="AlphaFoldDB" id="L0HCI7"/>
<evidence type="ECO:0000256" key="10">
    <source>
        <dbReference type="ARBA" id="ARBA00022723"/>
    </source>
</evidence>
<evidence type="ECO:0000313" key="21">
    <source>
        <dbReference type="EMBL" id="AGB01521.1"/>
    </source>
</evidence>
<dbReference type="PANTHER" id="PTHR13872">
    <property type="entry name" value="DOLICHYL-DIPHOSPHOOLIGOSACCHARIDE--PROTEIN GLYCOSYLTRANSFERASE SUBUNIT"/>
    <property type="match status" value="1"/>
</dbReference>
<dbReference type="InterPro" id="IPR048307">
    <property type="entry name" value="STT3_N"/>
</dbReference>
<feature type="transmembrane region" description="Helical" evidence="17">
    <location>
        <begin position="279"/>
        <end position="300"/>
    </location>
</feature>
<reference evidence="21 22" key="2">
    <citation type="journal article" date="2014" name="Genome Announc.">
        <title>Complete Genome Sequence of Methanoregula formicica SMSPT, a Mesophilic Hydrogenotrophic Methanogen Isolated from a Methanogenic Upflow Anaerobic Sludge Blanket Reactor.</title>
        <authorList>
            <person name="Yamamoto K."/>
            <person name="Tamaki H."/>
            <person name="Cadillo-Quiroz H."/>
            <person name="Imachi H."/>
            <person name="Kyrpides N."/>
            <person name="Woyke T."/>
            <person name="Goodwin L."/>
            <person name="Zinder S.H."/>
            <person name="Kamagata Y."/>
            <person name="Liu W.T."/>
        </authorList>
    </citation>
    <scope>NUCLEOTIDE SEQUENCE [LARGE SCALE GENOMIC DNA]</scope>
    <source>
        <strain evidence="22">DSM 22288 / NBRC 105244 / SMSP</strain>
    </source>
</reference>
<evidence type="ECO:0000256" key="14">
    <source>
        <dbReference type="ARBA" id="ARBA00023211"/>
    </source>
</evidence>
<dbReference type="InParanoid" id="L0HCI7"/>
<evidence type="ECO:0000259" key="18">
    <source>
        <dbReference type="Pfam" id="PF02516"/>
    </source>
</evidence>
<evidence type="ECO:0000256" key="9">
    <source>
        <dbReference type="ARBA" id="ARBA00022692"/>
    </source>
</evidence>
<dbReference type="InterPro" id="IPR041154">
    <property type="entry name" value="AglB_P1"/>
</dbReference>
<evidence type="ECO:0000313" key="22">
    <source>
        <dbReference type="Proteomes" id="UP000010824"/>
    </source>
</evidence>
<evidence type="ECO:0000256" key="13">
    <source>
        <dbReference type="ARBA" id="ARBA00023136"/>
    </source>
</evidence>
<dbReference type="GO" id="GO:0005886">
    <property type="term" value="C:plasma membrane"/>
    <property type="evidence" value="ECO:0007669"/>
    <property type="project" value="UniProtKB-SubCell"/>
</dbReference>
<feature type="domain" description="Oligosaccharyl transferase STT3 N-terminal" evidence="18">
    <location>
        <begin position="34"/>
        <end position="426"/>
    </location>
</feature>
<feature type="transmembrane region" description="Helical" evidence="17">
    <location>
        <begin position="81"/>
        <end position="100"/>
    </location>
</feature>
<evidence type="ECO:0000256" key="8">
    <source>
        <dbReference type="ARBA" id="ARBA00022679"/>
    </source>
</evidence>
<dbReference type="GeneID" id="14309122"/>
<proteinExistence type="inferred from homology"/>
<feature type="transmembrane region" description="Helical" evidence="17">
    <location>
        <begin position="486"/>
        <end position="509"/>
    </location>
</feature>
<dbReference type="InterPro" id="IPR054479">
    <property type="entry name" value="AglB-like_core"/>
</dbReference>
<evidence type="ECO:0000256" key="3">
    <source>
        <dbReference type="ARBA" id="ARBA00004651"/>
    </source>
</evidence>
<feature type="domain" description="Archaeal glycosylation protein B peripheral" evidence="19">
    <location>
        <begin position="802"/>
        <end position="875"/>
    </location>
</feature>
<feature type="transmembrane region" description="Helical" evidence="17">
    <location>
        <begin position="136"/>
        <end position="154"/>
    </location>
</feature>
<sequence precursor="true">MTFFSSETNRRYLIGGCLVLFMGVAFVLRMIPAVFIPPDGFLLNSGADVWYTMRQIDVMVAHFLQYNWFDPMTAFPTGKTIDWGPLYPFLGAALSILFGASSRTDIVNIVGWISPILAALLVPVTYLLGKMIWNRMAGIVAAGLVSVICYAYFVQSSYGWADHNSAEVFFVALFFLAYLSALSSARKTAVDLKPSRTLFVPASLSCLAGILYFLGYLTSPTVILCLIIVAITTFTQGILDFSGHVHADYLLLVNGIVFCTGAILETLFGFLPWSGLSLTTYSITHVYVMVGLIAETLLLFGLAKIFQKNSRYYYLSLAGIIMGGLAVVGFIPMFQSIRDQAFTLLFGSPAYTLAVRETQAWSLAAAYDSFGLSLILVAGGLGILAFSVLKKQKSEQVFLLAWLVVMLLLTIPHQRFQLYLTVPAALTAAVCSSALVQISWDGAGTWIITRLFKNGETTGVARQVSARKERKVREGPRESATADRTVMIKGLVLVMIAIITATACVQSAVQDYAYGARTHANGIPKDWAETFVWLGSSTPPTGVDYFEAYDQQTFTYPESTYGILAPWEQGHRITYFSQRLPITNPFQDNLAGKHGVAAFYLSGSEEQANAILTDFKGRYVITDLGTATDTFPSLIPWITGSDTVTPYIYWAFVPDSSGVLTKTHLLGDAYFQTMIVRLQVFDGSLVIPESAQYTTYTIRTVPDSGSTAGAGGIARVISGMQKMSVSDSSLKISSEGSVLKVGDSYANFYSSAPYEPVKPVPALTHYRLVHESPTNISVQLGSRQGSTLPDIRLVKVFEYVKGAHISGEGVIELNLVTNTGRAFVYRQESSNGEFVVPYATEGSTTGVKATGPYHIVGTSRQVSVTEADVQNGSAVS</sequence>
<organism evidence="21 22">
    <name type="scientific">Methanoregula formicica (strain DSM 22288 / NBRC 105244 / SMSP)</name>
    <dbReference type="NCBI Taxonomy" id="593750"/>
    <lineage>
        <taxon>Archaea</taxon>
        <taxon>Methanobacteriati</taxon>
        <taxon>Methanobacteriota</taxon>
        <taxon>Stenosarchaea group</taxon>
        <taxon>Methanomicrobia</taxon>
        <taxon>Methanomicrobiales</taxon>
        <taxon>Methanoregulaceae</taxon>
        <taxon>Methanoregula</taxon>
    </lineage>
</organism>
<keyword evidence="12 17" id="KW-1133">Transmembrane helix</keyword>
<feature type="transmembrane region" description="Helical" evidence="17">
    <location>
        <begin position="370"/>
        <end position="389"/>
    </location>
</feature>
<dbReference type="Gene3D" id="3.40.50.12610">
    <property type="match status" value="1"/>
</dbReference>
<feature type="transmembrane region" description="Helical" evidence="17">
    <location>
        <begin position="12"/>
        <end position="31"/>
    </location>
</feature>
<dbReference type="Pfam" id="PF18079">
    <property type="entry name" value="AglB_L1"/>
    <property type="match status" value="1"/>
</dbReference>
<feature type="transmembrane region" description="Helical" evidence="17">
    <location>
        <begin position="106"/>
        <end position="129"/>
    </location>
</feature>
<comment type="cofactor">
    <cofactor evidence="1">
        <name>Mn(2+)</name>
        <dbReference type="ChEBI" id="CHEBI:29035"/>
    </cofactor>
</comment>
<evidence type="ECO:0000256" key="2">
    <source>
        <dbReference type="ARBA" id="ARBA00001946"/>
    </source>
</evidence>
<feature type="domain" description="AglB-like core" evidence="20">
    <location>
        <begin position="526"/>
        <end position="623"/>
    </location>
</feature>
<evidence type="ECO:0000256" key="4">
    <source>
        <dbReference type="ARBA" id="ARBA00004922"/>
    </source>
</evidence>
<dbReference type="HOGENOM" id="CLU_008803_0_0_2"/>
<dbReference type="KEGG" id="mfo:Metfor_0449"/>
<keyword evidence="7" id="KW-0328">Glycosyltransferase</keyword>
<feature type="transmembrane region" description="Helical" evidence="17">
    <location>
        <begin position="166"/>
        <end position="185"/>
    </location>
</feature>
<feature type="transmembrane region" description="Helical" evidence="17">
    <location>
        <begin position="396"/>
        <end position="412"/>
    </location>
</feature>
<comment type="pathway">
    <text evidence="4">Protein modification; protein glycosylation.</text>
</comment>
<keyword evidence="9 17" id="KW-0812">Transmembrane</keyword>
<feature type="transmembrane region" description="Helical" evidence="17">
    <location>
        <begin position="251"/>
        <end position="273"/>
    </location>
</feature>
<dbReference type="Pfam" id="PF02516">
    <property type="entry name" value="STT3"/>
    <property type="match status" value="1"/>
</dbReference>
<dbReference type="STRING" id="593750.Metfor_0449"/>
<keyword evidence="8" id="KW-0808">Transferase</keyword>
<dbReference type="GO" id="GO:0004576">
    <property type="term" value="F:oligosaccharyl transferase activity"/>
    <property type="evidence" value="ECO:0007669"/>
    <property type="project" value="InterPro"/>
</dbReference>
<evidence type="ECO:0000256" key="12">
    <source>
        <dbReference type="ARBA" id="ARBA00022989"/>
    </source>
</evidence>
<evidence type="ECO:0000256" key="15">
    <source>
        <dbReference type="ARBA" id="ARBA00030679"/>
    </source>
</evidence>
<dbReference type="UniPathway" id="UPA00378"/>
<evidence type="ECO:0000256" key="5">
    <source>
        <dbReference type="ARBA" id="ARBA00010810"/>
    </source>
</evidence>
<dbReference type="Proteomes" id="UP000010824">
    <property type="component" value="Chromosome"/>
</dbReference>
<dbReference type="EMBL" id="CP003167">
    <property type="protein sequence ID" value="AGB01521.1"/>
    <property type="molecule type" value="Genomic_DNA"/>
</dbReference>
<protein>
    <recommendedName>
        <fullName evidence="6">dolichyl-phosphooligosaccharide-protein glycotransferase</fullName>
        <ecNumber evidence="6">2.4.99.21</ecNumber>
    </recommendedName>
    <alternativeName>
        <fullName evidence="15">Oligosaccharyl transferase</fullName>
    </alternativeName>
</protein>
<evidence type="ECO:0000256" key="17">
    <source>
        <dbReference type="SAM" id="Phobius"/>
    </source>
</evidence>
<comment type="catalytic activity">
    <reaction evidence="16">
        <text>an archaeal dolichyl phosphooligosaccharide + [protein]-L-asparagine = an archaeal dolichyl phosphate + a glycoprotein with the oligosaccharide chain attached by N-beta-D-glycosyl linkage to a protein L-asparagine.</text>
        <dbReference type="EC" id="2.4.99.21"/>
    </reaction>
</comment>
<evidence type="ECO:0000256" key="11">
    <source>
        <dbReference type="ARBA" id="ARBA00022842"/>
    </source>
</evidence>
<evidence type="ECO:0000256" key="16">
    <source>
        <dbReference type="ARBA" id="ARBA00034066"/>
    </source>
</evidence>
<accession>L0HCI7</accession>
<gene>
    <name evidence="21" type="ordered locus">Metfor_0449</name>
</gene>
<feature type="transmembrane region" description="Helical" evidence="17">
    <location>
        <begin position="312"/>
        <end position="334"/>
    </location>
</feature>
<comment type="similarity">
    <text evidence="5">Belongs to the STT3 family.</text>
</comment>
<comment type="subcellular location">
    <subcellularLocation>
        <location evidence="3">Cell membrane</location>
        <topology evidence="3">Multi-pass membrane protein</topology>
    </subcellularLocation>
</comment>
<dbReference type="Gene3D" id="2.60.40.3390">
    <property type="match status" value="1"/>
</dbReference>
<keyword evidence="22" id="KW-1185">Reference proteome</keyword>
<evidence type="ECO:0000259" key="19">
    <source>
        <dbReference type="Pfam" id="PF18079"/>
    </source>
</evidence>
<dbReference type="InterPro" id="IPR003674">
    <property type="entry name" value="Oligo_trans_STT3"/>
</dbReference>
<keyword evidence="13 17" id="KW-0472">Membrane</keyword>
<keyword evidence="14" id="KW-0464">Manganese</keyword>
<feature type="transmembrane region" description="Helical" evidence="17">
    <location>
        <begin position="418"/>
        <end position="440"/>
    </location>
</feature>
<dbReference type="eggNOG" id="arCOG02043">
    <property type="taxonomic scope" value="Archaea"/>
</dbReference>
<dbReference type="Pfam" id="PF22627">
    <property type="entry name" value="AglB_core-like"/>
    <property type="match status" value="1"/>
</dbReference>
<keyword evidence="11" id="KW-0460">Magnesium</keyword>
<reference evidence="22" key="1">
    <citation type="submission" date="2011-12" db="EMBL/GenBank/DDBJ databases">
        <title>Complete sequence of Methanoregula formicicum SMSP.</title>
        <authorList>
            <person name="Lucas S."/>
            <person name="Han J."/>
            <person name="Lapidus A."/>
            <person name="Cheng J.-F."/>
            <person name="Goodwin L."/>
            <person name="Pitluck S."/>
            <person name="Peters L."/>
            <person name="Ovchinnikova G."/>
            <person name="Teshima H."/>
            <person name="Detter J.C."/>
            <person name="Han C."/>
            <person name="Tapia R."/>
            <person name="Land M."/>
            <person name="Hauser L."/>
            <person name="Kyrpides N."/>
            <person name="Ivanova N."/>
            <person name="Pagani I."/>
            <person name="Imachi H."/>
            <person name="Tamaki H."/>
            <person name="Sekiguchi Y."/>
            <person name="Kamagata Y."/>
            <person name="Cadillo-Quiroz H."/>
            <person name="Zinder S."/>
            <person name="Liu W.-T."/>
            <person name="Woyke T."/>
        </authorList>
    </citation>
    <scope>NUCLEOTIDE SEQUENCE [LARGE SCALE GENOMIC DNA]</scope>
    <source>
        <strain evidence="22">DSM 22288 / NBRC 105244 / SMSP</strain>
    </source>
</reference>
<name>L0HCI7_METFS</name>
<dbReference type="InterPro" id="IPR026410">
    <property type="entry name" value="OlisacTrfase_arch"/>
</dbReference>
<dbReference type="EC" id="2.4.99.21" evidence="6"/>
<dbReference type="GO" id="GO:0046872">
    <property type="term" value="F:metal ion binding"/>
    <property type="evidence" value="ECO:0007669"/>
    <property type="project" value="UniProtKB-KW"/>
</dbReference>
<keyword evidence="10" id="KW-0479">Metal-binding</keyword>
<dbReference type="FunCoup" id="L0HCI7">
    <property type="interactions" value="96"/>
</dbReference>
<evidence type="ECO:0000256" key="1">
    <source>
        <dbReference type="ARBA" id="ARBA00001936"/>
    </source>
</evidence>
<dbReference type="RefSeq" id="WP_015284485.1">
    <property type="nucleotide sequence ID" value="NC_019943.1"/>
</dbReference>
<evidence type="ECO:0000256" key="7">
    <source>
        <dbReference type="ARBA" id="ARBA00022676"/>
    </source>
</evidence>
<comment type="cofactor">
    <cofactor evidence="2">
        <name>Mg(2+)</name>
        <dbReference type="ChEBI" id="CHEBI:18420"/>
    </cofactor>
</comment>
<evidence type="ECO:0000259" key="20">
    <source>
        <dbReference type="Pfam" id="PF22627"/>
    </source>
</evidence>